<accession>A0A6I2RDP3</accession>
<dbReference type="AlphaFoldDB" id="A0A6I2RDP3"/>
<gene>
    <name evidence="1" type="ORF">GKE97_20065</name>
</gene>
<sequence>MKSGLKKGLTGDDLDSYVDIFMYGFRSAALVEFLSGEVSLETVIARSDMPEAEFRRFAREHGTDSILTQTFLCGINEQQQGVLCRNLRAFLDGRFPIPHLDSSANGNKPPCI</sequence>
<name>A0A6I2RDP3_FLAPL</name>
<reference evidence="1 2" key="1">
    <citation type="journal article" date="2019" name="Nat. Med.">
        <title>A library of human gut bacterial isolates paired with longitudinal multiomics data enables mechanistic microbiome research.</title>
        <authorList>
            <person name="Poyet M."/>
            <person name="Groussin M."/>
            <person name="Gibbons S.M."/>
            <person name="Avila-Pacheco J."/>
            <person name="Jiang X."/>
            <person name="Kearney S.M."/>
            <person name="Perrotta A.R."/>
            <person name="Berdy B."/>
            <person name="Zhao S."/>
            <person name="Lieberman T.D."/>
            <person name="Swanson P.K."/>
            <person name="Smith M."/>
            <person name="Roesemann S."/>
            <person name="Alexander J.E."/>
            <person name="Rich S.A."/>
            <person name="Livny J."/>
            <person name="Vlamakis H."/>
            <person name="Clish C."/>
            <person name="Bullock K."/>
            <person name="Deik A."/>
            <person name="Scott J."/>
            <person name="Pierce K.A."/>
            <person name="Xavier R.J."/>
            <person name="Alm E.J."/>
        </authorList>
    </citation>
    <scope>NUCLEOTIDE SEQUENCE [LARGE SCALE GENOMIC DNA]</scope>
    <source>
        <strain evidence="1 2">BIOML-A2</strain>
    </source>
</reference>
<dbReference type="Proteomes" id="UP000434475">
    <property type="component" value="Unassembled WGS sequence"/>
</dbReference>
<organism evidence="1 2">
    <name type="scientific">Flavonifractor plautii</name>
    <name type="common">Fusobacterium plautii</name>
    <dbReference type="NCBI Taxonomy" id="292800"/>
    <lineage>
        <taxon>Bacteria</taxon>
        <taxon>Bacillati</taxon>
        <taxon>Bacillota</taxon>
        <taxon>Clostridia</taxon>
        <taxon>Eubacteriales</taxon>
        <taxon>Oscillospiraceae</taxon>
        <taxon>Flavonifractor</taxon>
    </lineage>
</organism>
<dbReference type="EMBL" id="WKPR01000027">
    <property type="protein sequence ID" value="MSB21777.1"/>
    <property type="molecule type" value="Genomic_DNA"/>
</dbReference>
<protein>
    <submittedName>
        <fullName evidence="1">Uncharacterized protein</fullName>
    </submittedName>
</protein>
<dbReference type="RefSeq" id="WP_108981915.1">
    <property type="nucleotide sequence ID" value="NZ_JAQLWY010000025.1"/>
</dbReference>
<evidence type="ECO:0000313" key="2">
    <source>
        <dbReference type="Proteomes" id="UP000434475"/>
    </source>
</evidence>
<evidence type="ECO:0000313" key="1">
    <source>
        <dbReference type="EMBL" id="MSB21777.1"/>
    </source>
</evidence>
<proteinExistence type="predicted"/>
<comment type="caution">
    <text evidence="1">The sequence shown here is derived from an EMBL/GenBank/DDBJ whole genome shotgun (WGS) entry which is preliminary data.</text>
</comment>